<accession>A0A2C6DMF5</accession>
<evidence type="ECO:0000313" key="3">
    <source>
        <dbReference type="Proteomes" id="UP000224974"/>
    </source>
</evidence>
<dbReference type="Pfam" id="PF13181">
    <property type="entry name" value="TPR_8"/>
    <property type="match status" value="1"/>
</dbReference>
<dbReference type="InterPro" id="IPR011990">
    <property type="entry name" value="TPR-like_helical_dom_sf"/>
</dbReference>
<dbReference type="RefSeq" id="WP_029096460.1">
    <property type="nucleotide sequence ID" value="NZ_CAADJA010000002.1"/>
</dbReference>
<gene>
    <name evidence="1" type="ORF">CRN84_11650</name>
    <name evidence="2" type="ORF">NCTC12282_03352</name>
</gene>
<organism evidence="1 3">
    <name type="scientific">Budvicia aquatica</name>
    <dbReference type="NCBI Taxonomy" id="82979"/>
    <lineage>
        <taxon>Bacteria</taxon>
        <taxon>Pseudomonadati</taxon>
        <taxon>Pseudomonadota</taxon>
        <taxon>Gammaproteobacteria</taxon>
        <taxon>Enterobacterales</taxon>
        <taxon>Budviciaceae</taxon>
        <taxon>Budvicia</taxon>
    </lineage>
</organism>
<proteinExistence type="predicted"/>
<dbReference type="EMBL" id="CAADJA010000002">
    <property type="protein sequence ID" value="VFS48740.1"/>
    <property type="molecule type" value="Genomic_DNA"/>
</dbReference>
<dbReference type="STRING" id="1111728.GCA_000427805_01736"/>
<dbReference type="Proteomes" id="UP000373449">
    <property type="component" value="Unassembled WGS sequence"/>
</dbReference>
<keyword evidence="3" id="KW-1185">Reference proteome</keyword>
<dbReference type="SUPFAM" id="SSF48452">
    <property type="entry name" value="TPR-like"/>
    <property type="match status" value="1"/>
</dbReference>
<dbReference type="Proteomes" id="UP000224974">
    <property type="component" value="Unassembled WGS sequence"/>
</dbReference>
<name>A0A2C6DMF5_9GAMM</name>
<sequence length="416" mass="46339">MGKLITLVIVAICLLGCSSKNDLDNKEREFILTKVNNYKGLISFYREQLSKSDTPEVRFKLCEVYNKIDDYESSQNCLKELINNSPTDKSLLLSAQNNSALGHNEIALKQIDDALKLNPKMGVAYNLKGVILAQVGDMENAKYYFESARNLFVAEEIVNNNLAMIAIIEKDYNLANSYLMPLYSRGYTSPQIVHNLIFTLVKLNDYPTAEMLIRQNNIENSAQQLIADLDSVSSKIPEPMVKTDISPIAKESDSEKDKTPLVNVTKPEKVLLPETKKTVVIKDNVKSISITSSDSESVVAGSKSSGEIDNVVIGDHGKFVRLVFISSSVINGSKLSGGRDNHVQIVIRNMKKNNKTDDLIKNIKKYTKTLNSISIEEQGNDLLLTFSAKRLVKQVKVNTLPNSSISNNRLVLDIIF</sequence>
<reference evidence="1" key="2">
    <citation type="submission" date="2017-09" db="EMBL/GenBank/DDBJ databases">
        <title>FDA dAtabase for Regulatory Grade micrObial Sequences (FDA-ARGOS): Supporting development and validation of Infectious Disease Dx tests.</title>
        <authorList>
            <person name="Minogue T."/>
            <person name="Wolcott M."/>
            <person name="Wasieloski L."/>
            <person name="Aguilar W."/>
            <person name="Moore D."/>
            <person name="Tallon L.J."/>
            <person name="Sadzewicz L."/>
            <person name="Ott S."/>
            <person name="Zhao X."/>
            <person name="Nagaraj S."/>
            <person name="Vavikolanu K."/>
            <person name="Aluvathingal J."/>
            <person name="Nadendla S."/>
            <person name="Sichtig H."/>
        </authorList>
    </citation>
    <scope>NUCLEOTIDE SEQUENCE</scope>
    <source>
        <strain evidence="1">FDAARGOS_387</strain>
    </source>
</reference>
<dbReference type="AlphaFoldDB" id="A0A2C6DMF5"/>
<dbReference type="EMBL" id="PDDX01000001">
    <property type="protein sequence ID" value="PHI29944.1"/>
    <property type="molecule type" value="Genomic_DNA"/>
</dbReference>
<reference evidence="3" key="1">
    <citation type="submission" date="2017-09" db="EMBL/GenBank/DDBJ databases">
        <title>FDA dAtabase for Regulatory Grade micrObial Sequences (FDA-ARGOS): Supporting development and validation of Infectious Disease Dx tests.</title>
        <authorList>
            <person name="Minogue T."/>
            <person name="Wolcott M."/>
            <person name="Wasieloski L."/>
            <person name="Aguilar W."/>
            <person name="Moore D."/>
            <person name="Tallon L."/>
            <person name="Sadzewicz L."/>
            <person name="Ott S."/>
            <person name="Zhao X."/>
            <person name="Nagaraj S."/>
            <person name="Vavikolanu K."/>
            <person name="Aluvathingal J."/>
            <person name="Nadendla S."/>
            <person name="Sichtig H."/>
        </authorList>
    </citation>
    <scope>NUCLEOTIDE SEQUENCE [LARGE SCALE GENOMIC DNA]</scope>
    <source>
        <strain evidence="3">FDAARGOS_387</strain>
    </source>
</reference>
<dbReference type="InterPro" id="IPR019734">
    <property type="entry name" value="TPR_rpt"/>
</dbReference>
<protein>
    <submittedName>
        <fullName evidence="2">Flp pilus assembly protein TadD, contains TPR repeats</fullName>
    </submittedName>
    <submittedName>
        <fullName evidence="1">Tetratricopeptide repeat protein</fullName>
    </submittedName>
</protein>
<dbReference type="OrthoDB" id="6480168at2"/>
<reference evidence="2 4" key="3">
    <citation type="submission" date="2019-03" db="EMBL/GenBank/DDBJ databases">
        <authorList>
            <consortium name="Pathogen Informatics"/>
        </authorList>
    </citation>
    <scope>NUCLEOTIDE SEQUENCE [LARGE SCALE GENOMIC DNA]</scope>
    <source>
        <strain evidence="2 4">NCTC12282</strain>
    </source>
</reference>
<dbReference type="Gene3D" id="1.25.40.10">
    <property type="entry name" value="Tetratricopeptide repeat domain"/>
    <property type="match status" value="1"/>
</dbReference>
<evidence type="ECO:0000313" key="1">
    <source>
        <dbReference type="EMBL" id="PHI29944.1"/>
    </source>
</evidence>
<evidence type="ECO:0000313" key="2">
    <source>
        <dbReference type="EMBL" id="VFS48740.1"/>
    </source>
</evidence>
<evidence type="ECO:0000313" key="4">
    <source>
        <dbReference type="Proteomes" id="UP000373449"/>
    </source>
</evidence>